<feature type="compositionally biased region" description="Low complexity" evidence="1">
    <location>
        <begin position="7"/>
        <end position="24"/>
    </location>
</feature>
<feature type="region of interest" description="Disordered" evidence="1">
    <location>
        <begin position="1"/>
        <end position="48"/>
    </location>
</feature>
<comment type="caution">
    <text evidence="2">The sequence shown here is derived from an EMBL/GenBank/DDBJ whole genome shotgun (WGS) entry which is preliminary data.</text>
</comment>
<proteinExistence type="predicted"/>
<sequence>MSAVKQTPVSSPVSASTSGSTPVVDPSAPASPLVGGGTPTPLGGTTGKKFSVEKYYELQDKKLELKAKQRAEAAKPGSPKLFRGYSIEDDILVDYEDGELEDEGSSSSRLLESPSPSKHPRSESDAVPSGLETLAITSKQRDATRTDDTVREPWMPSERVIKDRYGAIVAPNPLPLYVDNRIVDDAEAAVKHLESGQIRGGIITSRSFTSSGIGARRRLRDEAKCPSGRHFAKAGRSLRTLTTIQQVIASGSLPLVSAS</sequence>
<protein>
    <submittedName>
        <fullName evidence="2">Uncharacterized protein</fullName>
    </submittedName>
</protein>
<feature type="compositionally biased region" description="Basic and acidic residues" evidence="1">
    <location>
        <begin position="139"/>
        <end position="151"/>
    </location>
</feature>
<feature type="compositionally biased region" description="Low complexity" evidence="1">
    <location>
        <begin position="105"/>
        <end position="116"/>
    </location>
</feature>
<name>A0A225UF36_9STRA</name>
<evidence type="ECO:0000313" key="3">
    <source>
        <dbReference type="Proteomes" id="UP000198211"/>
    </source>
</evidence>
<keyword evidence="3" id="KW-1185">Reference proteome</keyword>
<dbReference type="Proteomes" id="UP000198211">
    <property type="component" value="Unassembled WGS sequence"/>
</dbReference>
<dbReference type="EMBL" id="NBNE01019946">
    <property type="protein sequence ID" value="OWY91561.1"/>
    <property type="molecule type" value="Genomic_DNA"/>
</dbReference>
<feature type="region of interest" description="Disordered" evidence="1">
    <location>
        <begin position="99"/>
        <end position="155"/>
    </location>
</feature>
<reference evidence="3" key="1">
    <citation type="submission" date="2017-03" db="EMBL/GenBank/DDBJ databases">
        <title>Phytopthora megakarya and P. palmivora, two closely related causual agents of cacao black pod achieved similar genome size and gene model numbers by different mechanisms.</title>
        <authorList>
            <person name="Ali S."/>
            <person name="Shao J."/>
            <person name="Larry D.J."/>
            <person name="Kronmiller B."/>
            <person name="Shen D."/>
            <person name="Strem M.D."/>
            <person name="Melnick R.L."/>
            <person name="Guiltinan M.J."/>
            <person name="Tyler B.M."/>
            <person name="Meinhardt L.W."/>
            <person name="Bailey B.A."/>
        </authorList>
    </citation>
    <scope>NUCLEOTIDE SEQUENCE [LARGE SCALE GENOMIC DNA]</scope>
    <source>
        <strain evidence="3">zdho120</strain>
    </source>
</reference>
<evidence type="ECO:0000256" key="1">
    <source>
        <dbReference type="SAM" id="MobiDB-lite"/>
    </source>
</evidence>
<accession>A0A225UF36</accession>
<dbReference type="OrthoDB" id="146558at2759"/>
<dbReference type="AlphaFoldDB" id="A0A225UF36"/>
<organism evidence="2 3">
    <name type="scientific">Phytophthora megakarya</name>
    <dbReference type="NCBI Taxonomy" id="4795"/>
    <lineage>
        <taxon>Eukaryota</taxon>
        <taxon>Sar</taxon>
        <taxon>Stramenopiles</taxon>
        <taxon>Oomycota</taxon>
        <taxon>Peronosporomycetes</taxon>
        <taxon>Peronosporales</taxon>
        <taxon>Peronosporaceae</taxon>
        <taxon>Phytophthora</taxon>
    </lineage>
</organism>
<evidence type="ECO:0000313" key="2">
    <source>
        <dbReference type="EMBL" id="OWY91561.1"/>
    </source>
</evidence>
<gene>
    <name evidence="2" type="ORF">PHMEG_00039804</name>
</gene>